<dbReference type="SMART" id="SM00479">
    <property type="entry name" value="EXOIII"/>
    <property type="match status" value="1"/>
</dbReference>
<dbReference type="GO" id="GO:0003677">
    <property type="term" value="F:DNA binding"/>
    <property type="evidence" value="ECO:0007669"/>
    <property type="project" value="InterPro"/>
</dbReference>
<proteinExistence type="predicted"/>
<dbReference type="GO" id="GO:0008408">
    <property type="term" value="F:3'-5' exonuclease activity"/>
    <property type="evidence" value="ECO:0007669"/>
    <property type="project" value="TreeGrafter"/>
</dbReference>
<dbReference type="NCBIfam" id="NF005836">
    <property type="entry name" value="PRK07740.1"/>
    <property type="match status" value="1"/>
</dbReference>
<accession>A0A1L3MSY7</accession>
<name>A0A1L3MSY7_9BACI</name>
<dbReference type="InterPro" id="IPR013520">
    <property type="entry name" value="Ribonucl_H"/>
</dbReference>
<gene>
    <name evidence="5" type="ORF">A9C19_12220</name>
</gene>
<dbReference type="SUPFAM" id="SSF53098">
    <property type="entry name" value="Ribonuclease H-like"/>
    <property type="match status" value="1"/>
</dbReference>
<dbReference type="InterPro" id="IPR036397">
    <property type="entry name" value="RNaseH_sf"/>
</dbReference>
<evidence type="ECO:0000256" key="3">
    <source>
        <dbReference type="ARBA" id="ARBA00022839"/>
    </source>
</evidence>
<keyword evidence="2" id="KW-0378">Hydrolase</keyword>
<dbReference type="NCBIfam" id="TIGR00573">
    <property type="entry name" value="dnaq"/>
    <property type="match status" value="1"/>
</dbReference>
<dbReference type="PANTHER" id="PTHR30231">
    <property type="entry name" value="DNA POLYMERASE III SUBUNIT EPSILON"/>
    <property type="match status" value="1"/>
</dbReference>
<keyword evidence="1" id="KW-0540">Nuclease</keyword>
<dbReference type="RefSeq" id="WP_072580245.1">
    <property type="nucleotide sequence ID" value="NZ_CP016020.1"/>
</dbReference>
<dbReference type="Gene3D" id="3.30.420.10">
    <property type="entry name" value="Ribonuclease H-like superfamily/Ribonuclease H"/>
    <property type="match status" value="1"/>
</dbReference>
<dbReference type="FunFam" id="3.30.420.10:FF:000045">
    <property type="entry name" value="3'-5' exonuclease DinG"/>
    <property type="match status" value="1"/>
</dbReference>
<dbReference type="GO" id="GO:0006260">
    <property type="term" value="P:DNA replication"/>
    <property type="evidence" value="ECO:0007669"/>
    <property type="project" value="InterPro"/>
</dbReference>
<evidence type="ECO:0000313" key="5">
    <source>
        <dbReference type="EMBL" id="APH05455.1"/>
    </source>
</evidence>
<dbReference type="Proteomes" id="UP000181936">
    <property type="component" value="Chromosome"/>
</dbReference>
<reference evidence="5 6" key="1">
    <citation type="journal article" date="2016" name="Sci. Rep.">
        <title>Complete genome sequence and transcriptomic analysis of a novel marine strain Bacillus weihaiensis reveals the mechanism of brown algae degradation.</title>
        <authorList>
            <person name="Zhu Y."/>
            <person name="Chen P."/>
            <person name="Bao Y."/>
            <person name="Men Y."/>
            <person name="Zeng Y."/>
            <person name="Yang J."/>
            <person name="Sun J."/>
            <person name="Sun Y."/>
        </authorList>
    </citation>
    <scope>NUCLEOTIDE SEQUENCE [LARGE SCALE GENOMIC DNA]</scope>
    <source>
        <strain evidence="5 6">Alg07</strain>
    </source>
</reference>
<dbReference type="InterPro" id="IPR012337">
    <property type="entry name" value="RNaseH-like_sf"/>
</dbReference>
<dbReference type="GO" id="GO:0003887">
    <property type="term" value="F:DNA-directed DNA polymerase activity"/>
    <property type="evidence" value="ECO:0007669"/>
    <property type="project" value="InterPro"/>
</dbReference>
<sequence>MTFDPLFFMKGKFSANQRGQSQQQVAYLRQLQREMRVEETLHVPLTELNVVVFDIETTGFYPDQGDQIISIGAIKVKGDTIKEEESFYSLVKSEKKISKEIEELTGITNEEMNEAPPLSEVLFQFFQYVQDLTLVAHHANHEKNFLQHASWKLYRSSFKHRLVDMSFLYRIAEPELNLITLDECCNYNGIPIYGRHHALYDAKLTANLWSIYVEKLARKNCLSLKDMYEGITKG</sequence>
<feature type="domain" description="Exonuclease" evidence="4">
    <location>
        <begin position="49"/>
        <end position="218"/>
    </location>
</feature>
<dbReference type="AlphaFoldDB" id="A0A1L3MSY7"/>
<keyword evidence="3" id="KW-0269">Exonuclease</keyword>
<dbReference type="STRING" id="1547283.A9C19_12220"/>
<evidence type="ECO:0000259" key="4">
    <source>
        <dbReference type="SMART" id="SM00479"/>
    </source>
</evidence>
<dbReference type="OrthoDB" id="9804290at2"/>
<evidence type="ECO:0000313" key="6">
    <source>
        <dbReference type="Proteomes" id="UP000181936"/>
    </source>
</evidence>
<dbReference type="KEGG" id="bwh:A9C19_12220"/>
<dbReference type="CDD" id="cd06127">
    <property type="entry name" value="DEDDh"/>
    <property type="match status" value="1"/>
</dbReference>
<dbReference type="EMBL" id="CP016020">
    <property type="protein sequence ID" value="APH05455.1"/>
    <property type="molecule type" value="Genomic_DNA"/>
</dbReference>
<evidence type="ECO:0000256" key="1">
    <source>
        <dbReference type="ARBA" id="ARBA00022722"/>
    </source>
</evidence>
<evidence type="ECO:0000256" key="2">
    <source>
        <dbReference type="ARBA" id="ARBA00022801"/>
    </source>
</evidence>
<organism evidence="5 6">
    <name type="scientific">Bacillus weihaiensis</name>
    <dbReference type="NCBI Taxonomy" id="1547283"/>
    <lineage>
        <taxon>Bacteria</taxon>
        <taxon>Bacillati</taxon>
        <taxon>Bacillota</taxon>
        <taxon>Bacilli</taxon>
        <taxon>Bacillales</taxon>
        <taxon>Bacillaceae</taxon>
        <taxon>Bacillus</taxon>
    </lineage>
</organism>
<dbReference type="InterPro" id="IPR006054">
    <property type="entry name" value="DnaQ"/>
</dbReference>
<dbReference type="Pfam" id="PF00929">
    <property type="entry name" value="RNase_T"/>
    <property type="match status" value="1"/>
</dbReference>
<dbReference type="PANTHER" id="PTHR30231:SF4">
    <property type="entry name" value="PROTEIN NEN2"/>
    <property type="match status" value="1"/>
</dbReference>
<keyword evidence="6" id="KW-1185">Reference proteome</keyword>
<protein>
    <submittedName>
        <fullName evidence="5">DNA polymerase III subunit epsilon</fullName>
    </submittedName>
</protein>